<keyword evidence="2" id="KW-1185">Reference proteome</keyword>
<evidence type="ECO:0000313" key="1">
    <source>
        <dbReference type="EMBL" id="KAK7083738.1"/>
    </source>
</evidence>
<proteinExistence type="predicted"/>
<gene>
    <name evidence="1" type="ORF">SK128_028385</name>
</gene>
<name>A0AAN9ACU2_HALRR</name>
<organism evidence="1 2">
    <name type="scientific">Halocaridina rubra</name>
    <name type="common">Hawaiian red shrimp</name>
    <dbReference type="NCBI Taxonomy" id="373956"/>
    <lineage>
        <taxon>Eukaryota</taxon>
        <taxon>Metazoa</taxon>
        <taxon>Ecdysozoa</taxon>
        <taxon>Arthropoda</taxon>
        <taxon>Crustacea</taxon>
        <taxon>Multicrustacea</taxon>
        <taxon>Malacostraca</taxon>
        <taxon>Eumalacostraca</taxon>
        <taxon>Eucarida</taxon>
        <taxon>Decapoda</taxon>
        <taxon>Pleocyemata</taxon>
        <taxon>Caridea</taxon>
        <taxon>Atyoidea</taxon>
        <taxon>Atyidae</taxon>
        <taxon>Halocaridina</taxon>
    </lineage>
</organism>
<protein>
    <submittedName>
        <fullName evidence="1">Uncharacterized protein</fullName>
    </submittedName>
</protein>
<reference evidence="1 2" key="1">
    <citation type="submission" date="2023-11" db="EMBL/GenBank/DDBJ databases">
        <title>Halocaridina rubra genome assembly.</title>
        <authorList>
            <person name="Smith C."/>
        </authorList>
    </citation>
    <scope>NUCLEOTIDE SEQUENCE [LARGE SCALE GENOMIC DNA]</scope>
    <source>
        <strain evidence="1">EP-1</strain>
        <tissue evidence="1">Whole</tissue>
    </source>
</reference>
<evidence type="ECO:0000313" key="2">
    <source>
        <dbReference type="Proteomes" id="UP001381693"/>
    </source>
</evidence>
<comment type="caution">
    <text evidence="1">The sequence shown here is derived from an EMBL/GenBank/DDBJ whole genome shotgun (WGS) entry which is preliminary data.</text>
</comment>
<dbReference type="Proteomes" id="UP001381693">
    <property type="component" value="Unassembled WGS sequence"/>
</dbReference>
<dbReference type="AlphaFoldDB" id="A0AAN9ACU2"/>
<sequence>MTPYTNGSFRVAATEHKLGRSRQLLCRKKKSFKKLASSLRELSDGESYTVPEYTPGNRDCIPFLNINLSKGSANSVSIACA</sequence>
<accession>A0AAN9ACU2</accession>
<dbReference type="EMBL" id="JAXCGZ010002598">
    <property type="protein sequence ID" value="KAK7083738.1"/>
    <property type="molecule type" value="Genomic_DNA"/>
</dbReference>